<proteinExistence type="predicted"/>
<gene>
    <name evidence="2" type="ORF">KTH90_14585</name>
</gene>
<feature type="domain" description="GIY-YIG" evidence="1">
    <location>
        <begin position="20"/>
        <end position="88"/>
    </location>
</feature>
<organism evidence="2 3">
    <name type="scientific">Diplocloster modestus</name>
    <dbReference type="NCBI Taxonomy" id="2850322"/>
    <lineage>
        <taxon>Bacteria</taxon>
        <taxon>Bacillati</taxon>
        <taxon>Bacillota</taxon>
        <taxon>Clostridia</taxon>
        <taxon>Lachnospirales</taxon>
        <taxon>Lachnospiraceae</taxon>
        <taxon>Diplocloster</taxon>
    </lineage>
</organism>
<keyword evidence="3" id="KW-1185">Reference proteome</keyword>
<dbReference type="Pfam" id="PF01541">
    <property type="entry name" value="GIY-YIG"/>
    <property type="match status" value="1"/>
</dbReference>
<protein>
    <submittedName>
        <fullName evidence="2">GIY-YIG nuclease family protein</fullName>
    </submittedName>
</protein>
<dbReference type="InterPro" id="IPR035901">
    <property type="entry name" value="GIY-YIG_endonuc_sf"/>
</dbReference>
<evidence type="ECO:0000313" key="2">
    <source>
        <dbReference type="EMBL" id="MBU9727242.1"/>
    </source>
</evidence>
<comment type="caution">
    <text evidence="2">The sequence shown here is derived from an EMBL/GenBank/DDBJ whole genome shotgun (WGS) entry which is preliminary data.</text>
</comment>
<dbReference type="EMBL" id="JAHQCX010000010">
    <property type="protein sequence ID" value="MBU9727242.1"/>
    <property type="molecule type" value="Genomic_DNA"/>
</dbReference>
<accession>A0ABS6K9R8</accession>
<dbReference type="Proteomes" id="UP001314681">
    <property type="component" value="Unassembled WGS sequence"/>
</dbReference>
<reference evidence="2 3" key="1">
    <citation type="submission" date="2021-06" db="EMBL/GenBank/DDBJ databases">
        <title>Description of novel taxa of the family Lachnospiraceae.</title>
        <authorList>
            <person name="Chaplin A.V."/>
            <person name="Sokolova S.R."/>
            <person name="Pikina A.P."/>
            <person name="Korzhanova M."/>
            <person name="Belova V."/>
            <person name="Korostin D."/>
            <person name="Efimov B.A."/>
        </authorList>
    </citation>
    <scope>NUCLEOTIDE SEQUENCE [LARGE SCALE GENOMIC DNA]</scope>
    <source>
        <strain evidence="2 3">ASD4241</strain>
    </source>
</reference>
<name>A0ABS6K9R8_9FIRM</name>
<dbReference type="Gene3D" id="3.40.1440.10">
    <property type="entry name" value="GIY-YIG endonuclease"/>
    <property type="match status" value="1"/>
</dbReference>
<sequence length="115" mass="13676">MDKSRKKELQMEYKLRKPDMGVFAISCSGNGKHYVGYAQDLKGKMNGHYFKVSSGFHPNRRMLADWKEYGEQAFEMKVLEQLPYDEKEENKMDYTKELQELQLKWISKLEKAEEL</sequence>
<dbReference type="SUPFAM" id="SSF82771">
    <property type="entry name" value="GIY-YIG endonuclease"/>
    <property type="match status" value="1"/>
</dbReference>
<dbReference type="InterPro" id="IPR000305">
    <property type="entry name" value="GIY-YIG_endonuc"/>
</dbReference>
<dbReference type="CDD" id="cd10451">
    <property type="entry name" value="GIY-YIG_LuxR_like"/>
    <property type="match status" value="1"/>
</dbReference>
<evidence type="ECO:0000259" key="1">
    <source>
        <dbReference type="Pfam" id="PF01541"/>
    </source>
</evidence>
<evidence type="ECO:0000313" key="3">
    <source>
        <dbReference type="Proteomes" id="UP001314681"/>
    </source>
</evidence>
<dbReference type="RefSeq" id="WP_238726992.1">
    <property type="nucleotide sequence ID" value="NZ_JAHQCX010000010.1"/>
</dbReference>